<dbReference type="InterPro" id="IPR038763">
    <property type="entry name" value="DHH_sf"/>
</dbReference>
<dbReference type="Gene3D" id="3.10.310.30">
    <property type="match status" value="1"/>
</dbReference>
<evidence type="ECO:0000259" key="1">
    <source>
        <dbReference type="Pfam" id="PF26386"/>
    </source>
</evidence>
<dbReference type="InterPro" id="IPR052968">
    <property type="entry name" value="Nucleotide_metab_enz"/>
</dbReference>
<dbReference type="PANTHER" id="PTHR42146">
    <property type="entry name" value="3',5'-CYCLIC-NUCLEOTIDE PHOSPHODIESTERASE"/>
    <property type="match status" value="1"/>
</dbReference>
<accession>A0A974NR96</accession>
<name>A0A974NR96_PERPY</name>
<dbReference type="Proteomes" id="UP000595254">
    <property type="component" value="Chromosome"/>
</dbReference>
<dbReference type="EMBL" id="CP068053">
    <property type="protein sequence ID" value="QQT02386.1"/>
    <property type="molecule type" value="Genomic_DNA"/>
</dbReference>
<reference evidence="2 3" key="1">
    <citation type="submission" date="2021-01" db="EMBL/GenBank/DDBJ databases">
        <title>FDA dAtabase for Regulatory Grade micrObial Sequences (FDA-ARGOS): Supporting development and validation of Infectious Disease Dx tests.</title>
        <authorList>
            <person name="Nelson B."/>
            <person name="Plummer A."/>
            <person name="Tallon L."/>
            <person name="Sadzewicz L."/>
            <person name="Zhao X."/>
            <person name="Boylan J."/>
            <person name="Ott S."/>
            <person name="Bowen H."/>
            <person name="Vavikolanu K."/>
            <person name="Mehta A."/>
            <person name="Aluvathingal J."/>
            <person name="Nadendla S."/>
            <person name="Myers T."/>
            <person name="Yan Y."/>
            <person name="Sichtig H."/>
        </authorList>
    </citation>
    <scope>NUCLEOTIDE SEQUENCE [LARGE SCALE GENOMIC DNA]</scope>
    <source>
        <strain evidence="2 3">FDAARGOS_1161</strain>
    </source>
</reference>
<proteinExistence type="predicted"/>
<gene>
    <name evidence="2" type="ORF">I6J18_11440</name>
</gene>
<feature type="domain" description="Oligoribonuclease NrnB C-terminal" evidence="1">
    <location>
        <begin position="324"/>
        <end position="390"/>
    </location>
</feature>
<protein>
    <submittedName>
        <fullName evidence="2">Oligoribonuclease</fullName>
    </submittedName>
</protein>
<sequence length="393" mass="45131">MYQLLSHNDLDGVGCGIVAKLAFGDKVNAIYNSIAGLNYQVEAFIEAGNMEEKLIITDLSVNQDNEKRISEFVAAGGQAVLIDHHKSAVHLNEHNWAEVTVVQEDGKQTSATSLLYKYLIDKELLQPSPIVDEFVELVRQYDTWEWDANQNFTAKRLNDLFFMFPQIDFEEKMLKKLTGDQTKFYFDDIEIKLLEVEESRVERYIKRKKREVYQAKIGEHIAGIVHAESYHSELGNELSKEFPHLDYIAIMMVGGKRISLRTIHDSVDVSAIAAKYDGGGHQKASGCNMTDKAFKLFVEATFYAEPLRRDAFKNRYNLKETKQGVLYKAGNDYVFIYYKEGTGWITEINQKIQSQPYADFYEAERTIKRKLQAALARDDDYISYLTKHYSVKG</sequence>
<dbReference type="AlphaFoldDB" id="A0A974NR96"/>
<dbReference type="Pfam" id="PF26386">
    <property type="entry name" value="NrnB_C"/>
    <property type="match status" value="1"/>
</dbReference>
<organism evidence="2 3">
    <name type="scientific">Peribacillus psychrosaccharolyticus</name>
    <name type="common">Bacillus psychrosaccharolyticus</name>
    <dbReference type="NCBI Taxonomy" id="1407"/>
    <lineage>
        <taxon>Bacteria</taxon>
        <taxon>Bacillati</taxon>
        <taxon>Bacillota</taxon>
        <taxon>Bacilli</taxon>
        <taxon>Bacillales</taxon>
        <taxon>Bacillaceae</taxon>
        <taxon>Peribacillus</taxon>
    </lineage>
</organism>
<dbReference type="InterPro" id="IPR058608">
    <property type="entry name" value="NrnB_C"/>
</dbReference>
<dbReference type="PANTHER" id="PTHR42146:SF1">
    <property type="entry name" value="OLIGORIBONUCLEASE NRNB"/>
    <property type="match status" value="1"/>
</dbReference>
<dbReference type="KEGG" id="ppsr:I6J18_11440"/>
<keyword evidence="3" id="KW-1185">Reference proteome</keyword>
<dbReference type="SUPFAM" id="SSF64182">
    <property type="entry name" value="DHH phosphoesterases"/>
    <property type="match status" value="1"/>
</dbReference>
<dbReference type="RefSeq" id="WP_040372474.1">
    <property type="nucleotide sequence ID" value="NZ_CP068053.1"/>
</dbReference>
<evidence type="ECO:0000313" key="2">
    <source>
        <dbReference type="EMBL" id="QQT02386.1"/>
    </source>
</evidence>
<evidence type="ECO:0000313" key="3">
    <source>
        <dbReference type="Proteomes" id="UP000595254"/>
    </source>
</evidence>